<feature type="transmembrane region" description="Helical" evidence="9">
    <location>
        <begin position="433"/>
        <end position="452"/>
    </location>
</feature>
<evidence type="ECO:0000259" key="10">
    <source>
        <dbReference type="Pfam" id="PF00324"/>
    </source>
</evidence>
<evidence type="ECO:0000256" key="1">
    <source>
        <dbReference type="ARBA" id="ARBA00004651"/>
    </source>
</evidence>
<dbReference type="Gene3D" id="1.20.1740.10">
    <property type="entry name" value="Amino acid/polyamine transporter I"/>
    <property type="match status" value="1"/>
</dbReference>
<dbReference type="PANTHER" id="PTHR43495:SF4">
    <property type="entry name" value="AROMATIC AMINO ACID TRANSPORT PROTEIN AROP"/>
    <property type="match status" value="1"/>
</dbReference>
<evidence type="ECO:0000256" key="8">
    <source>
        <dbReference type="ARBA" id="ARBA00023136"/>
    </source>
</evidence>
<evidence type="ECO:0000256" key="7">
    <source>
        <dbReference type="ARBA" id="ARBA00022989"/>
    </source>
</evidence>
<evidence type="ECO:0000256" key="3">
    <source>
        <dbReference type="ARBA" id="ARBA00022448"/>
    </source>
</evidence>
<evidence type="ECO:0000313" key="12">
    <source>
        <dbReference type="Proteomes" id="UP000553059"/>
    </source>
</evidence>
<feature type="transmembrane region" description="Helical" evidence="9">
    <location>
        <begin position="21"/>
        <end position="39"/>
    </location>
</feature>
<reference evidence="11 12" key="1">
    <citation type="journal article" date="2020" name="Biotechnol. Biofuels">
        <title>New insights from the biogas microbiome by comprehensive genome-resolved metagenomics of nearly 1600 species originating from multiple anaerobic digesters.</title>
        <authorList>
            <person name="Campanaro S."/>
            <person name="Treu L."/>
            <person name="Rodriguez-R L.M."/>
            <person name="Kovalovszki A."/>
            <person name="Ziels R.M."/>
            <person name="Maus I."/>
            <person name="Zhu X."/>
            <person name="Kougias P.G."/>
            <person name="Basile A."/>
            <person name="Luo G."/>
            <person name="Schluter A."/>
            <person name="Konstantinidis K.T."/>
            <person name="Angelidaki I."/>
        </authorList>
    </citation>
    <scope>NUCLEOTIDE SEQUENCE [LARGE SCALE GENOMIC DNA]</scope>
    <source>
        <strain evidence="11">AS05jafATM_4</strain>
    </source>
</reference>
<keyword evidence="7 9" id="KW-1133">Transmembrane helix</keyword>
<feature type="domain" description="Amino acid permease/ SLC12A" evidence="10">
    <location>
        <begin position="21"/>
        <end position="456"/>
    </location>
</feature>
<dbReference type="PANTHER" id="PTHR43495">
    <property type="entry name" value="GABA PERMEASE"/>
    <property type="match status" value="1"/>
</dbReference>
<protein>
    <submittedName>
        <fullName evidence="11">Amino acid permease</fullName>
    </submittedName>
</protein>
<feature type="transmembrane region" description="Helical" evidence="9">
    <location>
        <begin position="278"/>
        <end position="303"/>
    </location>
</feature>
<evidence type="ECO:0000256" key="2">
    <source>
        <dbReference type="ARBA" id="ARBA00008583"/>
    </source>
</evidence>
<dbReference type="FunFam" id="1.20.1740.10:FF:000001">
    <property type="entry name" value="Amino acid permease"/>
    <property type="match status" value="1"/>
</dbReference>
<feature type="transmembrane region" description="Helical" evidence="9">
    <location>
        <begin position="335"/>
        <end position="356"/>
    </location>
</feature>
<organism evidence="11 12">
    <name type="scientific">Desulfitobacterium dehalogenans</name>
    <dbReference type="NCBI Taxonomy" id="36854"/>
    <lineage>
        <taxon>Bacteria</taxon>
        <taxon>Bacillati</taxon>
        <taxon>Bacillota</taxon>
        <taxon>Clostridia</taxon>
        <taxon>Eubacteriales</taxon>
        <taxon>Desulfitobacteriaceae</taxon>
        <taxon>Desulfitobacterium</taxon>
    </lineage>
</organism>
<dbReference type="Pfam" id="PF00324">
    <property type="entry name" value="AA_permease"/>
    <property type="match status" value="1"/>
</dbReference>
<feature type="transmembrane region" description="Helical" evidence="9">
    <location>
        <begin position="130"/>
        <end position="148"/>
    </location>
</feature>
<feature type="transmembrane region" description="Helical" evidence="9">
    <location>
        <begin position="102"/>
        <end position="124"/>
    </location>
</feature>
<dbReference type="Proteomes" id="UP000553059">
    <property type="component" value="Unassembled WGS sequence"/>
</dbReference>
<gene>
    <name evidence="11" type="ORF">GX523_05010</name>
</gene>
<dbReference type="InterPro" id="IPR004841">
    <property type="entry name" value="AA-permease/SLC12A_dom"/>
</dbReference>
<comment type="caution">
    <text evidence="11">The sequence shown here is derived from an EMBL/GenBank/DDBJ whole genome shotgun (WGS) entry which is preliminary data.</text>
</comment>
<accession>A0A7C6Z3C6</accession>
<evidence type="ECO:0000256" key="5">
    <source>
        <dbReference type="ARBA" id="ARBA00022692"/>
    </source>
</evidence>
<feature type="transmembrane region" description="Helical" evidence="9">
    <location>
        <begin position="160"/>
        <end position="182"/>
    </location>
</feature>
<evidence type="ECO:0000256" key="4">
    <source>
        <dbReference type="ARBA" id="ARBA00022475"/>
    </source>
</evidence>
<feature type="transmembrane region" description="Helical" evidence="9">
    <location>
        <begin position="362"/>
        <end position="385"/>
    </location>
</feature>
<name>A0A7C6Z3C6_9FIRM</name>
<dbReference type="PIRSF" id="PIRSF006060">
    <property type="entry name" value="AA_transporter"/>
    <property type="match status" value="1"/>
</dbReference>
<comment type="similarity">
    <text evidence="2">Belongs to the amino acid-polyamine-organocation (APC) superfamily. Amino acid transporter (AAT) (TC 2.A.3.1) family.</text>
</comment>
<dbReference type="AlphaFoldDB" id="A0A7C6Z3C6"/>
<sequence>MSSEKDHHDQVELHRGLKNRHIQMIALGGAIGTGLFYGSATTIQLVGPAIIVSYLIGGTAIFFIVRALGEMCVDQPVAGAFSYFAYKYLGDFPGFFSGWNYWFNYIAVSMAELTVVGVYINFWYPNVPQWVTALAFLVIITLINLINVEAFGEFEFWFALIKVVAILAMIAFGLVMIFFGIGTHGAVGFSNLWAHGGFLPNGIWGLLLSLVIVMFSFGGVELIGITAAEAHDPKRSIPKAINQVIWRILIFYIGALTILMILYPWNQIGTAGSPFVEIFSAIGIPAAAHILNFVVLTAALSVYNSGIYSNGRMLHGLALQGNAPKFLTKVSRNGIPINGVFASSAVTLIAVILNFLVPGKVFLYLISIATIAGIFNWAMILVTQLKFRKVEAEKGREDELHFKMPLFPISNYIALAFLAMVVVLMAYIPDMVYSLYIGPIWIIILYIGYKFLRRNPETKSTHRE</sequence>
<dbReference type="GO" id="GO:0006865">
    <property type="term" value="P:amino acid transport"/>
    <property type="evidence" value="ECO:0007669"/>
    <property type="project" value="UniProtKB-KW"/>
</dbReference>
<comment type="subcellular location">
    <subcellularLocation>
        <location evidence="1">Cell membrane</location>
        <topology evidence="1">Multi-pass membrane protein</topology>
    </subcellularLocation>
</comment>
<dbReference type="GO" id="GO:0005886">
    <property type="term" value="C:plasma membrane"/>
    <property type="evidence" value="ECO:0007669"/>
    <property type="project" value="UniProtKB-SubCell"/>
</dbReference>
<keyword evidence="4" id="KW-1003">Cell membrane</keyword>
<keyword evidence="8 9" id="KW-0472">Membrane</keyword>
<feature type="transmembrane region" description="Helical" evidence="9">
    <location>
        <begin position="406"/>
        <end position="427"/>
    </location>
</feature>
<dbReference type="EMBL" id="DUTF01000111">
    <property type="protein sequence ID" value="HHY26105.1"/>
    <property type="molecule type" value="Genomic_DNA"/>
</dbReference>
<feature type="transmembrane region" description="Helical" evidence="9">
    <location>
        <begin position="202"/>
        <end position="223"/>
    </location>
</feature>
<keyword evidence="5 9" id="KW-0812">Transmembrane</keyword>
<proteinExistence type="inferred from homology"/>
<feature type="transmembrane region" description="Helical" evidence="9">
    <location>
        <begin position="244"/>
        <end position="266"/>
    </location>
</feature>
<keyword evidence="6" id="KW-0029">Amino-acid transport</keyword>
<dbReference type="GO" id="GO:0055085">
    <property type="term" value="P:transmembrane transport"/>
    <property type="evidence" value="ECO:0007669"/>
    <property type="project" value="InterPro"/>
</dbReference>
<evidence type="ECO:0000256" key="9">
    <source>
        <dbReference type="SAM" id="Phobius"/>
    </source>
</evidence>
<evidence type="ECO:0000313" key="11">
    <source>
        <dbReference type="EMBL" id="HHY26105.1"/>
    </source>
</evidence>
<evidence type="ECO:0000256" key="6">
    <source>
        <dbReference type="ARBA" id="ARBA00022970"/>
    </source>
</evidence>
<keyword evidence="3" id="KW-0813">Transport</keyword>
<feature type="transmembrane region" description="Helical" evidence="9">
    <location>
        <begin position="45"/>
        <end position="65"/>
    </location>
</feature>